<evidence type="ECO:0000313" key="2">
    <source>
        <dbReference type="EMBL" id="KAJ9158318.1"/>
    </source>
</evidence>
<gene>
    <name evidence="2" type="ORF">NKR19_g3437</name>
</gene>
<protein>
    <submittedName>
        <fullName evidence="2">Uncharacterized protein</fullName>
    </submittedName>
</protein>
<name>A0AA38VYW8_9PEZI</name>
<comment type="caution">
    <text evidence="2">The sequence shown here is derived from an EMBL/GenBank/DDBJ whole genome shotgun (WGS) entry which is preliminary data.</text>
</comment>
<sequence>MARAPSQTREVPGDDDVTNMVAPPDMSVSLAEGSQMKREFHCKKADLPASVDMRAIGHNYGMCCIENMTALMRRDVMSPPTFCPESGVPYAGGQDQQARFHSDG</sequence>
<proteinExistence type="predicted"/>
<dbReference type="AlphaFoldDB" id="A0AA38VYW8"/>
<dbReference type="Proteomes" id="UP001174691">
    <property type="component" value="Unassembled WGS sequence"/>
</dbReference>
<reference evidence="2" key="1">
    <citation type="submission" date="2022-07" db="EMBL/GenBank/DDBJ databases">
        <title>Fungi with potential for degradation of polypropylene.</title>
        <authorList>
            <person name="Gostincar C."/>
        </authorList>
    </citation>
    <scope>NUCLEOTIDE SEQUENCE</scope>
    <source>
        <strain evidence="2">EXF-13287</strain>
    </source>
</reference>
<organism evidence="2 3">
    <name type="scientific">Coniochaeta hoffmannii</name>
    <dbReference type="NCBI Taxonomy" id="91930"/>
    <lineage>
        <taxon>Eukaryota</taxon>
        <taxon>Fungi</taxon>
        <taxon>Dikarya</taxon>
        <taxon>Ascomycota</taxon>
        <taxon>Pezizomycotina</taxon>
        <taxon>Sordariomycetes</taxon>
        <taxon>Sordariomycetidae</taxon>
        <taxon>Coniochaetales</taxon>
        <taxon>Coniochaetaceae</taxon>
        <taxon>Coniochaeta</taxon>
    </lineage>
</organism>
<feature type="region of interest" description="Disordered" evidence="1">
    <location>
        <begin position="1"/>
        <end position="24"/>
    </location>
</feature>
<accession>A0AA38VYW8</accession>
<evidence type="ECO:0000313" key="3">
    <source>
        <dbReference type="Proteomes" id="UP001174691"/>
    </source>
</evidence>
<evidence type="ECO:0000256" key="1">
    <source>
        <dbReference type="SAM" id="MobiDB-lite"/>
    </source>
</evidence>
<keyword evidence="3" id="KW-1185">Reference proteome</keyword>
<dbReference type="EMBL" id="JANBVN010000038">
    <property type="protein sequence ID" value="KAJ9158318.1"/>
    <property type="molecule type" value="Genomic_DNA"/>
</dbReference>